<dbReference type="OrthoDB" id="7508290at2"/>
<organism evidence="2 3">
    <name type="scientific">Novosphingobium kunmingense</name>
    <dbReference type="NCBI Taxonomy" id="1211806"/>
    <lineage>
        <taxon>Bacteria</taxon>
        <taxon>Pseudomonadati</taxon>
        <taxon>Pseudomonadota</taxon>
        <taxon>Alphaproteobacteria</taxon>
        <taxon>Sphingomonadales</taxon>
        <taxon>Sphingomonadaceae</taxon>
        <taxon>Novosphingobium</taxon>
    </lineage>
</organism>
<dbReference type="EMBL" id="PHUF01000002">
    <property type="protein sequence ID" value="PKB25697.1"/>
    <property type="molecule type" value="Genomic_DNA"/>
</dbReference>
<reference evidence="2 3" key="1">
    <citation type="submission" date="2017-11" db="EMBL/GenBank/DDBJ databases">
        <title>Genomic Encyclopedia of Type Strains, Phase III (KMG-III): the genomes of soil and plant-associated and newly described type strains.</title>
        <authorList>
            <person name="Whitman W."/>
        </authorList>
    </citation>
    <scope>NUCLEOTIDE SEQUENCE [LARGE SCALE GENOMIC DNA]</scope>
    <source>
        <strain evidence="2 3">CGMCC 1.12274</strain>
    </source>
</reference>
<evidence type="ECO:0000313" key="2">
    <source>
        <dbReference type="EMBL" id="PKB25697.1"/>
    </source>
</evidence>
<proteinExistence type="predicted"/>
<keyword evidence="1" id="KW-1133">Transmembrane helix</keyword>
<keyword evidence="1" id="KW-0472">Membrane</keyword>
<comment type="caution">
    <text evidence="2">The sequence shown here is derived from an EMBL/GenBank/DDBJ whole genome shotgun (WGS) entry which is preliminary data.</text>
</comment>
<name>A0A2N0I3E0_9SPHN</name>
<dbReference type="RefSeq" id="WP_100866110.1">
    <property type="nucleotide sequence ID" value="NZ_PHUF01000002.1"/>
</dbReference>
<keyword evidence="1" id="KW-0812">Transmembrane</keyword>
<evidence type="ECO:0000313" key="3">
    <source>
        <dbReference type="Proteomes" id="UP000232587"/>
    </source>
</evidence>
<evidence type="ECO:0000256" key="1">
    <source>
        <dbReference type="SAM" id="Phobius"/>
    </source>
</evidence>
<accession>A0A2N0I3E0</accession>
<dbReference type="AlphaFoldDB" id="A0A2N0I3E0"/>
<gene>
    <name evidence="2" type="ORF">B0I00_0903</name>
</gene>
<keyword evidence="3" id="KW-1185">Reference proteome</keyword>
<protein>
    <submittedName>
        <fullName evidence="2">Uncharacterized protein</fullName>
    </submittedName>
</protein>
<feature type="transmembrane region" description="Helical" evidence="1">
    <location>
        <begin position="78"/>
        <end position="95"/>
    </location>
</feature>
<sequence>MMRGLLLAVAAAVLTLSSLLVVTTGGERTMYGYEGGVAENFRPREQAGWPAPFLADSPDTSVIHQIGVEDDLRAGNLLGTYAFWLLVVLAARRIAGSRRPLQD</sequence>
<dbReference type="Proteomes" id="UP000232587">
    <property type="component" value="Unassembled WGS sequence"/>
</dbReference>